<dbReference type="InterPro" id="IPR058053">
    <property type="entry name" value="RamC_C"/>
</dbReference>
<dbReference type="Pfam" id="PF00069">
    <property type="entry name" value="Pkinase"/>
    <property type="match status" value="1"/>
</dbReference>
<dbReference type="InterPro" id="IPR057929">
    <property type="entry name" value="RamC_N"/>
</dbReference>
<dbReference type="SUPFAM" id="SSF56112">
    <property type="entry name" value="Protein kinase-like (PK-like)"/>
    <property type="match status" value="1"/>
</dbReference>
<comment type="caution">
    <text evidence="2">The sequence shown here is derived from an EMBL/GenBank/DDBJ whole genome shotgun (WGS) entry which is preliminary data.</text>
</comment>
<dbReference type="GO" id="GO:0005524">
    <property type="term" value="F:ATP binding"/>
    <property type="evidence" value="ECO:0007669"/>
    <property type="project" value="InterPro"/>
</dbReference>
<dbReference type="InterPro" id="IPR012341">
    <property type="entry name" value="6hp_glycosidase-like_sf"/>
</dbReference>
<dbReference type="SMART" id="SM00220">
    <property type="entry name" value="S_TKc"/>
    <property type="match status" value="1"/>
</dbReference>
<gene>
    <name evidence="2" type="ORF">H4F99_09520</name>
</gene>
<proteinExistence type="predicted"/>
<feature type="domain" description="Protein kinase" evidence="1">
    <location>
        <begin position="235"/>
        <end position="499"/>
    </location>
</feature>
<dbReference type="PANTHER" id="PTHR44167:SF24">
    <property type="entry name" value="SERINE_THREONINE-PROTEIN KINASE CHK2"/>
    <property type="match status" value="1"/>
</dbReference>
<dbReference type="GO" id="GO:0031179">
    <property type="term" value="P:peptide modification"/>
    <property type="evidence" value="ECO:0007669"/>
    <property type="project" value="InterPro"/>
</dbReference>
<dbReference type="CDD" id="cd04791">
    <property type="entry name" value="LanC_SerThrkinase"/>
    <property type="match status" value="1"/>
</dbReference>
<dbReference type="Gene3D" id="1.10.510.10">
    <property type="entry name" value="Transferase(Phosphotransferase) domain 1"/>
    <property type="match status" value="1"/>
</dbReference>
<reference evidence="2 3" key="1">
    <citation type="submission" date="2020-07" db="EMBL/GenBank/DDBJ databases">
        <authorList>
            <person name="Xu S."/>
            <person name="Li A."/>
        </authorList>
    </citation>
    <scope>NUCLEOTIDE SEQUENCE [LARGE SCALE GENOMIC DNA]</scope>
    <source>
        <strain evidence="2 3">SG-8</strain>
    </source>
</reference>
<dbReference type="Pfam" id="PF05147">
    <property type="entry name" value="LANC_like"/>
    <property type="match status" value="1"/>
</dbReference>
<evidence type="ECO:0000313" key="2">
    <source>
        <dbReference type="EMBL" id="MBB1088728.1"/>
    </source>
</evidence>
<dbReference type="SMART" id="SM01260">
    <property type="entry name" value="LANC_like"/>
    <property type="match status" value="1"/>
</dbReference>
<dbReference type="InterPro" id="IPR000719">
    <property type="entry name" value="Prot_kinase_dom"/>
</dbReference>
<keyword evidence="2" id="KW-0418">Kinase</keyword>
<evidence type="ECO:0000259" key="1">
    <source>
        <dbReference type="PROSITE" id="PS50011"/>
    </source>
</evidence>
<keyword evidence="2" id="KW-0808">Transferase</keyword>
<dbReference type="PANTHER" id="PTHR44167">
    <property type="entry name" value="OVARIAN-SPECIFIC SERINE/THREONINE-PROTEIN KINASE LOK-RELATED"/>
    <property type="match status" value="1"/>
</dbReference>
<dbReference type="Proteomes" id="UP000552587">
    <property type="component" value="Unassembled WGS sequence"/>
</dbReference>
<dbReference type="InterPro" id="IPR011009">
    <property type="entry name" value="Kinase-like_dom_sf"/>
</dbReference>
<dbReference type="InterPro" id="IPR007822">
    <property type="entry name" value="LANC-like"/>
</dbReference>
<dbReference type="EMBL" id="JACHTE010000006">
    <property type="protein sequence ID" value="MBB1088728.1"/>
    <property type="molecule type" value="Genomic_DNA"/>
</dbReference>
<protein>
    <submittedName>
        <fullName evidence="2">Protein kinase/lanthionine synthetase C family protein</fullName>
    </submittedName>
</protein>
<dbReference type="Pfam" id="PF25816">
    <property type="entry name" value="RamC_N"/>
    <property type="match status" value="1"/>
</dbReference>
<dbReference type="Gene3D" id="1.50.10.10">
    <property type="match status" value="1"/>
</dbReference>
<accession>A0A7W3YER8</accession>
<organism evidence="2 3">
    <name type="scientific">Marilutibacter penaei</name>
    <dbReference type="NCBI Taxonomy" id="2759900"/>
    <lineage>
        <taxon>Bacteria</taxon>
        <taxon>Pseudomonadati</taxon>
        <taxon>Pseudomonadota</taxon>
        <taxon>Gammaproteobacteria</taxon>
        <taxon>Lysobacterales</taxon>
        <taxon>Lysobacteraceae</taxon>
        <taxon>Marilutibacter</taxon>
    </lineage>
</organism>
<dbReference type="AlphaFoldDB" id="A0A7W3YER8"/>
<name>A0A7W3YER8_9GAMM</name>
<keyword evidence="3" id="KW-1185">Reference proteome</keyword>
<sequence length="914" mass="101720">MNSVPYLIYSFLDPEFYENIDQYDAGDEYERIVRSLKTDTWSVTRRGFWTNCFPDDWNGASHGWKIHVSSTSENAEQTLRLACKVLVEAGVGFKFCADQAMLGMSLSKSWSRFQSGKFIAAYPRDEVEFKYLAQKLAEATAHLNGPHVLTDRAVPGSNVVYYRYGAFTDVSRVDCYGVHTSGFRRDDGEWQEDIRDARFRLPPGIIDPFSVSAEPSRSNSGNPDDQAPVVLVGRYKVEGALKFNASGGIYAGRDLVTGQEIVLREVRETLGHLENENPEDPAHVLKREARIIQKLSSTGYVPEYVDIFKCWKSWFLVVERIDAISLWGHSMEFFYSEEFQSSALSTDKIVETAIDIGRGLQEVHTRNVVLRDLTRNNVMFAKDKDRVKFIDLEFAYDLDSDDQWINGWTPGYGSSDQTASQRPAKTDDYYAFGVLILDMLTFCAAGLELNRLAIFAKLRLVLEDMGLPAGLYDIVTGLMDEDRATRWNIEKAMAELQLLAVPRAEQHVLPSRSRLLAIEHPSESLLASVTSAERGVARYLEAKVCFARSDRLWPVSPEGFSTNPISIQYGASGIAWYLLRRSGTLDTRIIDWIEARLGEHDCPPGLYSGLSGVSLLLLYSGREQTARKILAVAEESPLLSTNSSLYFGAAGMGMAYLHFWKTTGDSKFLHLAENVGSRLLASAASNDRGLSWPTAKATYLGLGDGQCGIAIFLLSLFKATGQEVFLATAKKAIEFDCSYGVLVAGRTVWKTHTEAREGSPNLPHMRFGSAGVGSACIRYFAETGDRRFLDHAEECAHAIRPRISNKIWQDEGSSGYGEFLLDMHHFTGDSRYRDLAFHHAEAILVHGLTRPEGMAFGGVDHYKICSDYASGSAGIGMFLHRLVKGGNRFLLLDDELLATPAVAQPLDADIRALA</sequence>
<dbReference type="RefSeq" id="WP_182669505.1">
    <property type="nucleotide sequence ID" value="NZ_JACHTE010000006.1"/>
</dbReference>
<dbReference type="SUPFAM" id="SSF158745">
    <property type="entry name" value="LanC-like"/>
    <property type="match status" value="1"/>
</dbReference>
<evidence type="ECO:0000313" key="3">
    <source>
        <dbReference type="Proteomes" id="UP000552587"/>
    </source>
</evidence>
<dbReference type="GO" id="GO:0004672">
    <property type="term" value="F:protein kinase activity"/>
    <property type="evidence" value="ECO:0007669"/>
    <property type="project" value="InterPro"/>
</dbReference>
<dbReference type="PROSITE" id="PS50011">
    <property type="entry name" value="PROTEIN_KINASE_DOM"/>
    <property type="match status" value="1"/>
</dbReference>
<dbReference type="GO" id="GO:0005975">
    <property type="term" value="P:carbohydrate metabolic process"/>
    <property type="evidence" value="ECO:0007669"/>
    <property type="project" value="InterPro"/>
</dbReference>